<evidence type="ECO:0008006" key="4">
    <source>
        <dbReference type="Google" id="ProtNLM"/>
    </source>
</evidence>
<dbReference type="EMBL" id="JACHTE010000006">
    <property type="protein sequence ID" value="MBB1088824.1"/>
    <property type="molecule type" value="Genomic_DNA"/>
</dbReference>
<proteinExistence type="predicted"/>
<keyword evidence="3" id="KW-1185">Reference proteome</keyword>
<reference evidence="2 3" key="1">
    <citation type="submission" date="2020-07" db="EMBL/GenBank/DDBJ databases">
        <authorList>
            <person name="Xu S."/>
            <person name="Li A."/>
        </authorList>
    </citation>
    <scope>NUCLEOTIDE SEQUENCE [LARGE SCALE GENOMIC DNA]</scope>
    <source>
        <strain evidence="2 3">SG-8</strain>
    </source>
</reference>
<evidence type="ECO:0000313" key="2">
    <source>
        <dbReference type="EMBL" id="MBB1088824.1"/>
    </source>
</evidence>
<keyword evidence="1" id="KW-0732">Signal</keyword>
<gene>
    <name evidence="2" type="ORF">H4F99_10005</name>
</gene>
<accession>A0A7W3U4L4</accession>
<feature type="chain" id="PRO_5030626875" description="Secreted protein" evidence="1">
    <location>
        <begin position="29"/>
        <end position="215"/>
    </location>
</feature>
<sequence length="215" mass="22176">MRPFAVSTLCTLGLAIGLAVASARPASATPPPGPDTRAMMEAWGLDPAVLSGNASQLLLRTPDPAVDTLYQAVHHSLQDPREARLLCAAFEPGGDRSLDGLNRVAAGLSDTSRQRFANAVVLVLMSAAQGVAQPWDVDAARQALKAAAVRAAILNDGFTAALNGNDADARCRAVGQLTAALEDQPQAERAAVTRLLLMEGVAMLAGAASSDALSR</sequence>
<dbReference type="RefSeq" id="WP_182669592.1">
    <property type="nucleotide sequence ID" value="NZ_JACHTE010000006.1"/>
</dbReference>
<evidence type="ECO:0000313" key="3">
    <source>
        <dbReference type="Proteomes" id="UP000552587"/>
    </source>
</evidence>
<feature type="signal peptide" evidence="1">
    <location>
        <begin position="1"/>
        <end position="28"/>
    </location>
</feature>
<protein>
    <recommendedName>
        <fullName evidence="4">Secreted protein</fullName>
    </recommendedName>
</protein>
<dbReference type="AlphaFoldDB" id="A0A7W3U4L4"/>
<comment type="caution">
    <text evidence="2">The sequence shown here is derived from an EMBL/GenBank/DDBJ whole genome shotgun (WGS) entry which is preliminary data.</text>
</comment>
<dbReference type="Proteomes" id="UP000552587">
    <property type="component" value="Unassembled WGS sequence"/>
</dbReference>
<organism evidence="2 3">
    <name type="scientific">Marilutibacter penaei</name>
    <dbReference type="NCBI Taxonomy" id="2759900"/>
    <lineage>
        <taxon>Bacteria</taxon>
        <taxon>Pseudomonadati</taxon>
        <taxon>Pseudomonadota</taxon>
        <taxon>Gammaproteobacteria</taxon>
        <taxon>Lysobacterales</taxon>
        <taxon>Lysobacteraceae</taxon>
        <taxon>Marilutibacter</taxon>
    </lineage>
</organism>
<name>A0A7W3U4L4_9GAMM</name>
<evidence type="ECO:0000256" key="1">
    <source>
        <dbReference type="SAM" id="SignalP"/>
    </source>
</evidence>